<keyword evidence="2" id="KW-1185">Reference proteome</keyword>
<protein>
    <submittedName>
        <fullName evidence="1">Uncharacterized protein</fullName>
    </submittedName>
</protein>
<name>A0AAV3Z492_9GAST</name>
<sequence length="83" mass="9244">MIQGLHAVKVKTLQGSPCSEAASKADVSAVWYLSRLDHSFIRLLGTKKHLKQFSQVSLIKSNRGVRGCHGSEELCPFRINIKH</sequence>
<reference evidence="1 2" key="1">
    <citation type="journal article" date="2021" name="Elife">
        <title>Chloroplast acquisition without the gene transfer in kleptoplastic sea slugs, Plakobranchus ocellatus.</title>
        <authorList>
            <person name="Maeda T."/>
            <person name="Takahashi S."/>
            <person name="Yoshida T."/>
            <person name="Shimamura S."/>
            <person name="Takaki Y."/>
            <person name="Nagai Y."/>
            <person name="Toyoda A."/>
            <person name="Suzuki Y."/>
            <person name="Arimoto A."/>
            <person name="Ishii H."/>
            <person name="Satoh N."/>
            <person name="Nishiyama T."/>
            <person name="Hasebe M."/>
            <person name="Maruyama T."/>
            <person name="Minagawa J."/>
            <person name="Obokata J."/>
            <person name="Shigenobu S."/>
        </authorList>
    </citation>
    <scope>NUCLEOTIDE SEQUENCE [LARGE SCALE GENOMIC DNA]</scope>
</reference>
<dbReference type="Proteomes" id="UP000735302">
    <property type="component" value="Unassembled WGS sequence"/>
</dbReference>
<dbReference type="AlphaFoldDB" id="A0AAV3Z492"/>
<gene>
    <name evidence="1" type="ORF">PoB_001718100</name>
</gene>
<evidence type="ECO:0000313" key="2">
    <source>
        <dbReference type="Proteomes" id="UP000735302"/>
    </source>
</evidence>
<proteinExistence type="predicted"/>
<dbReference type="EMBL" id="BLXT01002056">
    <property type="protein sequence ID" value="GFN90675.1"/>
    <property type="molecule type" value="Genomic_DNA"/>
</dbReference>
<accession>A0AAV3Z492</accession>
<evidence type="ECO:0000313" key="1">
    <source>
        <dbReference type="EMBL" id="GFN90675.1"/>
    </source>
</evidence>
<comment type="caution">
    <text evidence="1">The sequence shown here is derived from an EMBL/GenBank/DDBJ whole genome shotgun (WGS) entry which is preliminary data.</text>
</comment>
<organism evidence="1 2">
    <name type="scientific">Plakobranchus ocellatus</name>
    <dbReference type="NCBI Taxonomy" id="259542"/>
    <lineage>
        <taxon>Eukaryota</taxon>
        <taxon>Metazoa</taxon>
        <taxon>Spiralia</taxon>
        <taxon>Lophotrochozoa</taxon>
        <taxon>Mollusca</taxon>
        <taxon>Gastropoda</taxon>
        <taxon>Heterobranchia</taxon>
        <taxon>Euthyneura</taxon>
        <taxon>Panpulmonata</taxon>
        <taxon>Sacoglossa</taxon>
        <taxon>Placobranchoidea</taxon>
        <taxon>Plakobranchidae</taxon>
        <taxon>Plakobranchus</taxon>
    </lineage>
</organism>